<reference evidence="4 5" key="1">
    <citation type="journal article" date="2019" name="Nat. Med.">
        <title>A library of human gut bacterial isolates paired with longitudinal multiomics data enables mechanistic microbiome research.</title>
        <authorList>
            <person name="Poyet M."/>
            <person name="Groussin M."/>
            <person name="Gibbons S.M."/>
            <person name="Avila-Pacheco J."/>
            <person name="Jiang X."/>
            <person name="Kearney S.M."/>
            <person name="Perrotta A.R."/>
            <person name="Berdy B."/>
            <person name="Zhao S."/>
            <person name="Lieberman T.D."/>
            <person name="Swanson P.K."/>
            <person name="Smith M."/>
            <person name="Roesemann S."/>
            <person name="Alexander J.E."/>
            <person name="Rich S.A."/>
            <person name="Livny J."/>
            <person name="Vlamakis H."/>
            <person name="Clish C."/>
            <person name="Bullock K."/>
            <person name="Deik A."/>
            <person name="Scott J."/>
            <person name="Pierce K.A."/>
            <person name="Xavier R.J."/>
            <person name="Alm E.J."/>
        </authorList>
    </citation>
    <scope>NUCLEOTIDE SEQUENCE [LARGE SCALE GENOMIC DNA]</scope>
    <source>
        <strain evidence="4 5">BIOML-B1</strain>
    </source>
</reference>
<dbReference type="Proteomes" id="UP000462091">
    <property type="component" value="Unassembled WGS sequence"/>
</dbReference>
<dbReference type="EMBL" id="WKQM01000001">
    <property type="protein sequence ID" value="MSC50358.1"/>
    <property type="molecule type" value="Genomic_DNA"/>
</dbReference>
<dbReference type="AlphaFoldDB" id="A0A844DD65"/>
<evidence type="ECO:0008006" key="6">
    <source>
        <dbReference type="Google" id="ProtNLM"/>
    </source>
</evidence>
<sequence>MRYGVPYRGSKNKIAQWVVSNLPAGDTLIDLFAGGCAVTHAALLSGKWNRIVANDIGDAPQLFMDAVHGKYANEKRWISREDFHRLKDSDPYVSLCWSFGNNRRDYLYSKEIEPWKKALHYARVFGDTSILREFGINSDGSSKDIKPNNEEYKRIYSRWLGHQVKHKRLYDLDHLARLENLERLQNLEGLQRDYRDVQIPSNAVVYADPPL</sequence>
<dbReference type="GO" id="GO:0009307">
    <property type="term" value="P:DNA restriction-modification system"/>
    <property type="evidence" value="ECO:0007669"/>
    <property type="project" value="InterPro"/>
</dbReference>
<protein>
    <recommendedName>
        <fullName evidence="6">DNA adenine methylase</fullName>
    </recommendedName>
</protein>
<dbReference type="GO" id="GO:0009007">
    <property type="term" value="F:site-specific DNA-methyltransferase (adenine-specific) activity"/>
    <property type="evidence" value="ECO:0007669"/>
    <property type="project" value="UniProtKB-EC"/>
</dbReference>
<evidence type="ECO:0000313" key="4">
    <source>
        <dbReference type="EMBL" id="MSC50358.1"/>
    </source>
</evidence>
<dbReference type="Pfam" id="PF02086">
    <property type="entry name" value="MethyltransfD12"/>
    <property type="match status" value="1"/>
</dbReference>
<dbReference type="InterPro" id="IPR012327">
    <property type="entry name" value="MeTrfase_D12"/>
</dbReference>
<evidence type="ECO:0000256" key="1">
    <source>
        <dbReference type="ARBA" id="ARBA00022603"/>
    </source>
</evidence>
<keyword evidence="2" id="KW-0808">Transferase</keyword>
<evidence type="ECO:0000313" key="5">
    <source>
        <dbReference type="Proteomes" id="UP000462091"/>
    </source>
</evidence>
<dbReference type="Gene3D" id="3.40.50.150">
    <property type="entry name" value="Vaccinia Virus protein VP39"/>
    <property type="match status" value="1"/>
</dbReference>
<accession>A0A844DD65</accession>
<keyword evidence="1" id="KW-0489">Methyltransferase</keyword>
<keyword evidence="3" id="KW-0949">S-adenosyl-L-methionine</keyword>
<dbReference type="InterPro" id="IPR029063">
    <property type="entry name" value="SAM-dependent_MTases_sf"/>
</dbReference>
<evidence type="ECO:0000256" key="3">
    <source>
        <dbReference type="ARBA" id="ARBA00022691"/>
    </source>
</evidence>
<name>A0A844DD65_9FIRM</name>
<dbReference type="SUPFAM" id="SSF53335">
    <property type="entry name" value="S-adenosyl-L-methionine-dependent methyltransferases"/>
    <property type="match status" value="1"/>
</dbReference>
<comment type="caution">
    <text evidence="4">The sequence shown here is derived from an EMBL/GenBank/DDBJ whole genome shotgun (WGS) entry which is preliminary data.</text>
</comment>
<evidence type="ECO:0000256" key="2">
    <source>
        <dbReference type="ARBA" id="ARBA00022679"/>
    </source>
</evidence>
<proteinExistence type="predicted"/>
<dbReference type="RefSeq" id="WP_154265272.1">
    <property type="nucleotide sequence ID" value="NZ_WKQM01000001.1"/>
</dbReference>
<dbReference type="PRINTS" id="PR00505">
    <property type="entry name" value="D12N6MTFRASE"/>
</dbReference>
<gene>
    <name evidence="4" type="ORF">GKE10_00215</name>
</gene>
<dbReference type="GO" id="GO:0032259">
    <property type="term" value="P:methylation"/>
    <property type="evidence" value="ECO:0007669"/>
    <property type="project" value="UniProtKB-KW"/>
</dbReference>
<organism evidence="4 5">
    <name type="scientific">Faecalibacterium prausnitzii</name>
    <dbReference type="NCBI Taxonomy" id="853"/>
    <lineage>
        <taxon>Bacteria</taxon>
        <taxon>Bacillati</taxon>
        <taxon>Bacillota</taxon>
        <taxon>Clostridia</taxon>
        <taxon>Eubacteriales</taxon>
        <taxon>Oscillospiraceae</taxon>
        <taxon>Faecalibacterium</taxon>
    </lineage>
</organism>